<dbReference type="PANTHER" id="PTHR24173:SF74">
    <property type="entry name" value="ANKYRIN REPEAT DOMAIN-CONTAINING PROTEIN 16"/>
    <property type="match status" value="1"/>
</dbReference>
<feature type="repeat" description="ANK" evidence="3">
    <location>
        <begin position="509"/>
        <end position="541"/>
    </location>
</feature>
<dbReference type="RefSeq" id="XP_060357875.1">
    <property type="nucleotide sequence ID" value="XM_060506651.1"/>
</dbReference>
<organism evidence="4 5">
    <name type="scientific">Glomerella acutata</name>
    <name type="common">Colletotrichum acutatum</name>
    <dbReference type="NCBI Taxonomy" id="27357"/>
    <lineage>
        <taxon>Eukaryota</taxon>
        <taxon>Fungi</taxon>
        <taxon>Dikarya</taxon>
        <taxon>Ascomycota</taxon>
        <taxon>Pezizomycotina</taxon>
        <taxon>Sordariomycetes</taxon>
        <taxon>Hypocreomycetidae</taxon>
        <taxon>Glomerellales</taxon>
        <taxon>Glomerellaceae</taxon>
        <taxon>Colletotrichum</taxon>
        <taxon>Colletotrichum acutatum species complex</taxon>
    </lineage>
</organism>
<keyword evidence="5" id="KW-1185">Reference proteome</keyword>
<name>A0AAD8UBR6_GLOAC</name>
<accession>A0AAD8UBR6</accession>
<evidence type="ECO:0000256" key="3">
    <source>
        <dbReference type="PROSITE-ProRule" id="PRU00023"/>
    </source>
</evidence>
<dbReference type="EMBL" id="JAHMHS010000223">
    <property type="protein sequence ID" value="KAK1706620.1"/>
    <property type="molecule type" value="Genomic_DNA"/>
</dbReference>
<feature type="repeat" description="ANK" evidence="3">
    <location>
        <begin position="655"/>
        <end position="687"/>
    </location>
</feature>
<dbReference type="PROSITE" id="PS50088">
    <property type="entry name" value="ANK_REPEAT"/>
    <property type="match status" value="2"/>
</dbReference>
<evidence type="ECO:0000256" key="2">
    <source>
        <dbReference type="ARBA" id="ARBA00023043"/>
    </source>
</evidence>
<sequence>MAELFGVAAGVAGFVSLLVQISEGVSKLRSIRACAGKAAADISTLIRELDLLKHVMQDVIVHASDRDDSVLQHCHADCDQIVRELKSLIARIPPPSRSTKANALKFLAFRDWTEHVTALQRSIQGAKINLILITTYRNSNQLRELTLVSQIHASPSTTNPTQEPASELVPAIASDLVQSPAASVGIALRRRQLRARPERNCLLRQCSCVCHRKNRTTRRFWALEYTPWGAFQESCDLETCNMTKYGASVRLAFSQFGIRWAAVLEVYAITSAGRFSFRPNLEMEQIVPYTSPGFEIIWRCQNYRIEFEEASEGLMQLYRADPQGFRHHVNPGGMSYIEELLRYPWGFGKKQTQWKLLGLFMQDFKMTKGTDSAAFLVKCAEWIGEGPHLDLLEILIDLGYGISGVVGDFCDWPALSSPNWISERLTPDPFFIEYFRIVCEHNQGFAGMTALHEAILLESTEIVANWISKSRKDEKNSLGQTPLHLAVLDPHTLKALIKSGHNVNMTDIHGITPLMYAAAENQEESVALLIEAGADVNAVDTEYRRDFLHYAAVRSHWMLIFKFLVRLEDFADTRIVESWAADAVLLYHVSYPDNHEKREISLHQLLMKCSTANFTFDDTTSETKNNCLLHYDTGVTDLEALLENGFKLFNHMNSDGQTPLMVAAKSSKPDLVKRLVEIGADVNLQDLHHRTALHFALGQVQNSQRHGFWIAMETVRILVAHGAKVFTTDGCKCPCSSLGRLSAVDLLNSSGFWWQRTWGKSPIVAMELLCLALEYRGAQEGKDLLLSFLRWEKHEELGMSHLCFQRHPTEGLNSFVDSFRPLWPQGEEIDAILDEESEFLDILESEMEELSATDFDHLLNDWLSQMKSRLNSLVEKESRSDTKHVKEKAQVKV</sequence>
<keyword evidence="1" id="KW-0677">Repeat</keyword>
<dbReference type="Pfam" id="PF12796">
    <property type="entry name" value="Ank_2"/>
    <property type="match status" value="2"/>
</dbReference>
<reference evidence="4" key="1">
    <citation type="submission" date="2021-12" db="EMBL/GenBank/DDBJ databases">
        <title>Comparative genomics, transcriptomics and evolutionary studies reveal genomic signatures of adaptation to plant cell wall in hemibiotrophic fungi.</title>
        <authorList>
            <consortium name="DOE Joint Genome Institute"/>
            <person name="Baroncelli R."/>
            <person name="Diaz J.F."/>
            <person name="Benocci T."/>
            <person name="Peng M."/>
            <person name="Battaglia E."/>
            <person name="Haridas S."/>
            <person name="Andreopoulos W."/>
            <person name="Labutti K."/>
            <person name="Pangilinan J."/>
            <person name="Floch G.L."/>
            <person name="Makela M.R."/>
            <person name="Henrissat B."/>
            <person name="Grigoriev I.V."/>
            <person name="Crouch J.A."/>
            <person name="De Vries R.P."/>
            <person name="Sukno S.A."/>
            <person name="Thon M.R."/>
        </authorList>
    </citation>
    <scope>NUCLEOTIDE SEQUENCE</scope>
    <source>
        <strain evidence="4">CBS 112980</strain>
    </source>
</reference>
<comment type="caution">
    <text evidence="4">The sequence shown here is derived from an EMBL/GenBank/DDBJ whole genome shotgun (WGS) entry which is preliminary data.</text>
</comment>
<dbReference type="Proteomes" id="UP001244207">
    <property type="component" value="Unassembled WGS sequence"/>
</dbReference>
<dbReference type="PROSITE" id="PS50297">
    <property type="entry name" value="ANK_REP_REGION"/>
    <property type="match status" value="2"/>
</dbReference>
<dbReference type="InterPro" id="IPR036770">
    <property type="entry name" value="Ankyrin_rpt-contain_sf"/>
</dbReference>
<dbReference type="Gene3D" id="1.25.40.20">
    <property type="entry name" value="Ankyrin repeat-containing domain"/>
    <property type="match status" value="2"/>
</dbReference>
<dbReference type="PANTHER" id="PTHR24173">
    <property type="entry name" value="ANKYRIN REPEAT CONTAINING"/>
    <property type="match status" value="1"/>
</dbReference>
<dbReference type="SMART" id="SM00248">
    <property type="entry name" value="ANK"/>
    <property type="match status" value="5"/>
</dbReference>
<evidence type="ECO:0000313" key="5">
    <source>
        <dbReference type="Proteomes" id="UP001244207"/>
    </source>
</evidence>
<proteinExistence type="predicted"/>
<dbReference type="SUPFAM" id="SSF48403">
    <property type="entry name" value="Ankyrin repeat"/>
    <property type="match status" value="1"/>
</dbReference>
<evidence type="ECO:0008006" key="6">
    <source>
        <dbReference type="Google" id="ProtNLM"/>
    </source>
</evidence>
<gene>
    <name evidence="4" type="ORF">BDZ83DRAFT_593676</name>
</gene>
<evidence type="ECO:0000256" key="1">
    <source>
        <dbReference type="ARBA" id="ARBA00022737"/>
    </source>
</evidence>
<keyword evidence="2 3" id="KW-0040">ANK repeat</keyword>
<dbReference type="GeneID" id="85390550"/>
<evidence type="ECO:0000313" key="4">
    <source>
        <dbReference type="EMBL" id="KAK1706620.1"/>
    </source>
</evidence>
<dbReference type="InterPro" id="IPR002110">
    <property type="entry name" value="Ankyrin_rpt"/>
</dbReference>
<dbReference type="AlphaFoldDB" id="A0AAD8UBR6"/>
<protein>
    <recommendedName>
        <fullName evidence="6">Ankyrin repeat protein</fullName>
    </recommendedName>
</protein>